<keyword evidence="5" id="KW-0175">Coiled coil</keyword>
<accession>A0AA38M6J1</accession>
<dbReference type="Gene3D" id="1.20.58.420">
    <property type="entry name" value="AHSP"/>
    <property type="match status" value="2"/>
</dbReference>
<dbReference type="AlphaFoldDB" id="A0AA38M6J1"/>
<feature type="coiled-coil region" evidence="5">
    <location>
        <begin position="902"/>
        <end position="972"/>
    </location>
</feature>
<dbReference type="InterPro" id="IPR027417">
    <property type="entry name" value="P-loop_NTPase"/>
</dbReference>
<dbReference type="PANTHER" id="PTHR10751">
    <property type="entry name" value="GUANYLATE BINDING PROTEIN"/>
    <property type="match status" value="1"/>
</dbReference>
<dbReference type="PROSITE" id="PS51715">
    <property type="entry name" value="G_GB1_RHD3"/>
    <property type="match status" value="2"/>
</dbReference>
<dbReference type="GO" id="GO:0003924">
    <property type="term" value="F:GTPase activity"/>
    <property type="evidence" value="ECO:0007669"/>
    <property type="project" value="InterPro"/>
</dbReference>
<dbReference type="GO" id="GO:0005525">
    <property type="term" value="F:GTP binding"/>
    <property type="evidence" value="ECO:0007669"/>
    <property type="project" value="UniProtKB-KW"/>
</dbReference>
<feature type="coiled-coil region" evidence="5">
    <location>
        <begin position="835"/>
        <end position="862"/>
    </location>
</feature>
<feature type="domain" description="GB1/RHD3-type G" evidence="6">
    <location>
        <begin position="35"/>
        <end position="286"/>
    </location>
</feature>
<dbReference type="CDD" id="cd01851">
    <property type="entry name" value="GBP"/>
    <property type="match status" value="2"/>
</dbReference>
<evidence type="ECO:0000256" key="1">
    <source>
        <dbReference type="ARBA" id="ARBA00022741"/>
    </source>
</evidence>
<feature type="coiled-coil region" evidence="5">
    <location>
        <begin position="423"/>
        <end position="475"/>
    </location>
</feature>
<dbReference type="SUPFAM" id="SSF52540">
    <property type="entry name" value="P-loop containing nucleoside triphosphate hydrolases"/>
    <property type="match status" value="2"/>
</dbReference>
<keyword evidence="2" id="KW-0378">Hydrolase</keyword>
<dbReference type="EMBL" id="JALNTZ010000007">
    <property type="protein sequence ID" value="KAJ3644497.1"/>
    <property type="molecule type" value="Genomic_DNA"/>
</dbReference>
<organism evidence="7 8">
    <name type="scientific">Zophobas morio</name>
    <dbReference type="NCBI Taxonomy" id="2755281"/>
    <lineage>
        <taxon>Eukaryota</taxon>
        <taxon>Metazoa</taxon>
        <taxon>Ecdysozoa</taxon>
        <taxon>Arthropoda</taxon>
        <taxon>Hexapoda</taxon>
        <taxon>Insecta</taxon>
        <taxon>Pterygota</taxon>
        <taxon>Neoptera</taxon>
        <taxon>Endopterygota</taxon>
        <taxon>Coleoptera</taxon>
        <taxon>Polyphaga</taxon>
        <taxon>Cucujiformia</taxon>
        <taxon>Tenebrionidae</taxon>
        <taxon>Zophobas</taxon>
    </lineage>
</organism>
<comment type="similarity">
    <text evidence="4">Belongs to the TRAFAC class dynamin-like GTPase superfamily. GB1/RHD3 GTPase family.</text>
</comment>
<feature type="domain" description="GB1/RHD3-type G" evidence="6">
    <location>
        <begin position="522"/>
        <end position="773"/>
    </location>
</feature>
<dbReference type="Gene3D" id="3.40.50.300">
    <property type="entry name" value="P-loop containing nucleotide triphosphate hydrolases"/>
    <property type="match status" value="2"/>
</dbReference>
<name>A0AA38M6J1_9CUCU</name>
<evidence type="ECO:0000313" key="8">
    <source>
        <dbReference type="Proteomes" id="UP001168821"/>
    </source>
</evidence>
<dbReference type="InterPro" id="IPR036543">
    <property type="entry name" value="Guanylate-bd_C_sf"/>
</dbReference>
<sequence length="1005" mass="114347">MTAIARKIVDLSGDTKITTNVDVLSEIFNHPDLKDKQVCVVSITGTFRQGKSFLLNFLLRYLNLKYKSKSLSSEKWLSADGGDLSGFAWRCGSERHTTGILMWSEIFLAKLPSNKEVAIVLMDTQGTFDNKTTRHHCAAIFAISTLISSVQIYNLRNQINQADLEHLECFSGYGQLAMDQSSREAPFQNLCFLIRDWQYPFEASYGTEGGQHYLGQFLNAAEQPEELRKQNENIKRLFKNINCCLLPHPGGKVATNPSFQGQLEEISEEFLQTVEAFVPSILAPEKLVPKTVNGETIKLGDLAHFIQSYCQNFMNDDIPKLESMYMATSTAHYKVVLTEAQQLYQNTMNLLVNETSDILADVNLQAHHTLKKSEAIDYVKSKNIMGDEEIKRASLAKLSHDLDEMFLSYKKLNQIKIQRKKDLDKFNNDLQSTKQQFDNKLENYQGIIKQQASTIEQYCKTQQELQQQVGNLVNQVNNRPKEQTMQSSNPCALRIVNLDGTRKITTDLQVLEQLFQQPQIKDKQVCVVSITGTFRQGKSFLLNFLLRYLDLKYKKKISVDKNWLSVGDSKLTGFEWRSGKERHTVGILIWSEIFLAELPSGEEIAIILLDTQGTFDNKTTKQHCAAVFAISTLISSVQIYNLKNQISQSDLEHMECFSGYGQLIAGQNSSEAPFQNVCFLIRDWQCPYENPYGVRGGRNYLEEFLDAPGQPHELRKQNANIRSLFKKINCFLLPHPGRKVATEISFRGELQDVSSEFVESVEELAPFLLSPENLVPKTVNGQRIKVGDLVHFVQSYCEHFMTGDLPKLESMFLATSAAHHSAVLAEAESQYKVSMDSLVEQAEALEESHLEAQHKLLKAEAVKFFQSKNMMGDDEMKKACEAKLSQSIENSFVEYRKVNSMKLEKERQRKEFGEKLKKTENEFHNKFEQQREKYDNIVEQQQSVISEAQKAQSELQNNVKDLQNQIDDLQRNEGDPILKGIAEIVQGATNVVAGVVTSPFRRLFK</sequence>
<dbReference type="SUPFAM" id="SSF48340">
    <property type="entry name" value="Interferon-induced guanylate-binding protein 1 (GBP1), C-terminal domain"/>
    <property type="match status" value="2"/>
</dbReference>
<dbReference type="InterPro" id="IPR015894">
    <property type="entry name" value="Guanylate-bd_N"/>
</dbReference>
<evidence type="ECO:0000256" key="3">
    <source>
        <dbReference type="ARBA" id="ARBA00023134"/>
    </source>
</evidence>
<dbReference type="FunFam" id="3.40.50.300:FF:000314">
    <property type="entry name" value="Atlastin-2 isoform 2"/>
    <property type="match status" value="2"/>
</dbReference>
<evidence type="ECO:0000313" key="7">
    <source>
        <dbReference type="EMBL" id="KAJ3644497.1"/>
    </source>
</evidence>
<keyword evidence="8" id="KW-1185">Reference proteome</keyword>
<dbReference type="Pfam" id="PF02263">
    <property type="entry name" value="GBP"/>
    <property type="match status" value="2"/>
</dbReference>
<protein>
    <recommendedName>
        <fullName evidence="6">GB1/RHD3-type G domain-containing protein</fullName>
    </recommendedName>
</protein>
<evidence type="ECO:0000259" key="6">
    <source>
        <dbReference type="PROSITE" id="PS51715"/>
    </source>
</evidence>
<gene>
    <name evidence="7" type="ORF">Zmor_022222</name>
</gene>
<dbReference type="InterPro" id="IPR030386">
    <property type="entry name" value="G_GB1_RHD3_dom"/>
</dbReference>
<reference evidence="7" key="1">
    <citation type="journal article" date="2023" name="G3 (Bethesda)">
        <title>Whole genome assemblies of Zophobas morio and Tenebrio molitor.</title>
        <authorList>
            <person name="Kaur S."/>
            <person name="Stinson S.A."/>
            <person name="diCenzo G.C."/>
        </authorList>
    </citation>
    <scope>NUCLEOTIDE SEQUENCE</scope>
    <source>
        <strain evidence="7">QUZm001</strain>
    </source>
</reference>
<evidence type="ECO:0000256" key="4">
    <source>
        <dbReference type="PROSITE-ProRule" id="PRU01052"/>
    </source>
</evidence>
<keyword evidence="3" id="KW-0342">GTP-binding</keyword>
<dbReference type="Proteomes" id="UP001168821">
    <property type="component" value="Unassembled WGS sequence"/>
</dbReference>
<comment type="caution">
    <text evidence="7">The sequence shown here is derived from an EMBL/GenBank/DDBJ whole genome shotgun (WGS) entry which is preliminary data.</text>
</comment>
<evidence type="ECO:0000256" key="2">
    <source>
        <dbReference type="ARBA" id="ARBA00022801"/>
    </source>
</evidence>
<evidence type="ECO:0000256" key="5">
    <source>
        <dbReference type="SAM" id="Coils"/>
    </source>
</evidence>
<proteinExistence type="inferred from homology"/>
<keyword evidence="1" id="KW-0547">Nucleotide-binding</keyword>